<keyword evidence="2" id="KW-1185">Reference proteome</keyword>
<sequence>MNQHKVLFQRIVSADGRSIAEARSEVITSDNAQAVSQQSIVVTLSAAGTVRSVSSCSSSASSAGATTELT</sequence>
<reference evidence="2" key="1">
    <citation type="submission" date="2018-02" db="EMBL/GenBank/DDBJ databases">
        <authorList>
            <person name="Moore K."/>
            <person name="Momper L."/>
        </authorList>
    </citation>
    <scope>NUCLEOTIDE SEQUENCE [LARGE SCALE GENOMIC DNA]</scope>
    <source>
        <strain evidence="2">ULC18</strain>
    </source>
</reference>
<gene>
    <name evidence="1" type="ORF">C7B82_29840</name>
</gene>
<protein>
    <submittedName>
        <fullName evidence="1">Uncharacterized protein</fullName>
    </submittedName>
</protein>
<dbReference type="EMBL" id="PVWK01000159">
    <property type="protein sequence ID" value="PSB23736.1"/>
    <property type="molecule type" value="Genomic_DNA"/>
</dbReference>
<evidence type="ECO:0000313" key="2">
    <source>
        <dbReference type="Proteomes" id="UP000239576"/>
    </source>
</evidence>
<dbReference type="Proteomes" id="UP000239576">
    <property type="component" value="Unassembled WGS sequence"/>
</dbReference>
<accession>A0A2T1DT93</accession>
<name>A0A2T1DT93_9CYAN</name>
<reference evidence="1 2" key="2">
    <citation type="submission" date="2018-03" db="EMBL/GenBank/DDBJ databases">
        <title>The ancient ancestry and fast evolution of plastids.</title>
        <authorList>
            <person name="Moore K.R."/>
            <person name="Magnabosco C."/>
            <person name="Momper L."/>
            <person name="Gold D.A."/>
            <person name="Bosak T."/>
            <person name="Fournier G.P."/>
        </authorList>
    </citation>
    <scope>NUCLEOTIDE SEQUENCE [LARGE SCALE GENOMIC DNA]</scope>
    <source>
        <strain evidence="1 2">ULC18</strain>
    </source>
</reference>
<proteinExistence type="predicted"/>
<comment type="caution">
    <text evidence="1">The sequence shown here is derived from an EMBL/GenBank/DDBJ whole genome shotgun (WGS) entry which is preliminary data.</text>
</comment>
<evidence type="ECO:0000313" key="1">
    <source>
        <dbReference type="EMBL" id="PSB23736.1"/>
    </source>
</evidence>
<dbReference type="RefSeq" id="WP_106260864.1">
    <property type="nucleotide sequence ID" value="NZ_CAWNSW010000143.1"/>
</dbReference>
<dbReference type="OrthoDB" id="518046at2"/>
<dbReference type="AlphaFoldDB" id="A0A2T1DT93"/>
<organism evidence="1 2">
    <name type="scientific">Stenomitos frigidus ULC18</name>
    <dbReference type="NCBI Taxonomy" id="2107698"/>
    <lineage>
        <taxon>Bacteria</taxon>
        <taxon>Bacillati</taxon>
        <taxon>Cyanobacteriota</taxon>
        <taxon>Cyanophyceae</taxon>
        <taxon>Leptolyngbyales</taxon>
        <taxon>Leptolyngbyaceae</taxon>
        <taxon>Stenomitos</taxon>
    </lineage>
</organism>